<evidence type="ECO:0000256" key="6">
    <source>
        <dbReference type="ARBA" id="ARBA00024775"/>
    </source>
</evidence>
<dbReference type="RefSeq" id="WP_230738269.1">
    <property type="nucleotide sequence ID" value="NZ_JAJNDB010000006.1"/>
</dbReference>
<protein>
    <recommendedName>
        <fullName evidence="7 8">Large ribosomal subunit protein bL20</fullName>
    </recommendedName>
</protein>
<keyword evidence="3 8" id="KW-0694">RNA-binding</keyword>
<dbReference type="InterPro" id="IPR049946">
    <property type="entry name" value="RIBOSOMAL_L20_CS"/>
</dbReference>
<name>A0ABS8PDP7_9PSEU</name>
<organism evidence="10 11">
    <name type="scientific">Actinomycetospora endophytica</name>
    <dbReference type="NCBI Taxonomy" id="2291215"/>
    <lineage>
        <taxon>Bacteria</taxon>
        <taxon>Bacillati</taxon>
        <taxon>Actinomycetota</taxon>
        <taxon>Actinomycetes</taxon>
        <taxon>Pseudonocardiales</taxon>
        <taxon>Pseudonocardiaceae</taxon>
        <taxon>Actinomycetospora</taxon>
    </lineage>
</organism>
<dbReference type="HAMAP" id="MF_00382">
    <property type="entry name" value="Ribosomal_bL20"/>
    <property type="match status" value="1"/>
</dbReference>
<accession>A0ABS8PDP7</accession>
<comment type="caution">
    <text evidence="10">The sequence shown here is derived from an EMBL/GenBank/DDBJ whole genome shotgun (WGS) entry which is preliminary data.</text>
</comment>
<keyword evidence="11" id="KW-1185">Reference proteome</keyword>
<evidence type="ECO:0000256" key="2">
    <source>
        <dbReference type="ARBA" id="ARBA00022730"/>
    </source>
</evidence>
<keyword evidence="2 8" id="KW-0699">rRNA-binding</keyword>
<evidence type="ECO:0000256" key="5">
    <source>
        <dbReference type="ARBA" id="ARBA00023274"/>
    </source>
</evidence>
<evidence type="ECO:0000313" key="11">
    <source>
        <dbReference type="Proteomes" id="UP001199469"/>
    </source>
</evidence>
<evidence type="ECO:0000256" key="9">
    <source>
        <dbReference type="RuleBase" id="RU000560"/>
    </source>
</evidence>
<dbReference type="PANTHER" id="PTHR10986">
    <property type="entry name" value="39S RIBOSOMAL PROTEIN L20"/>
    <property type="match status" value="1"/>
</dbReference>
<dbReference type="PRINTS" id="PR00062">
    <property type="entry name" value="RIBOSOMALL20"/>
</dbReference>
<dbReference type="InterPro" id="IPR035566">
    <property type="entry name" value="Ribosomal_protein_bL20_C"/>
</dbReference>
<gene>
    <name evidence="8 10" type="primary">rplT</name>
    <name evidence="10" type="ORF">LQ327_23795</name>
</gene>
<evidence type="ECO:0000256" key="4">
    <source>
        <dbReference type="ARBA" id="ARBA00022980"/>
    </source>
</evidence>
<sequence>MARVKRAVNAQKKRRTTLEMASGYRGQRSRLYRKAKEQTLHSLTYQYRDRKQRKGDFRQLWITRINAAARANDMTYNRFMQGLKLAGIEVDRKNLAEIAVSDPAAFTALVETAKAAVADVPKGATNEDAA</sequence>
<proteinExistence type="inferred from homology"/>
<dbReference type="EMBL" id="JAJNDB010000006">
    <property type="protein sequence ID" value="MCD2196403.1"/>
    <property type="molecule type" value="Genomic_DNA"/>
</dbReference>
<evidence type="ECO:0000313" key="10">
    <source>
        <dbReference type="EMBL" id="MCD2196403.1"/>
    </source>
</evidence>
<dbReference type="PROSITE" id="PS00937">
    <property type="entry name" value="RIBOSOMAL_L20"/>
    <property type="match status" value="1"/>
</dbReference>
<dbReference type="Proteomes" id="UP001199469">
    <property type="component" value="Unassembled WGS sequence"/>
</dbReference>
<dbReference type="NCBIfam" id="TIGR01032">
    <property type="entry name" value="rplT_bact"/>
    <property type="match status" value="1"/>
</dbReference>
<keyword evidence="4 8" id="KW-0689">Ribosomal protein</keyword>
<dbReference type="InterPro" id="IPR005813">
    <property type="entry name" value="Ribosomal_bL20"/>
</dbReference>
<dbReference type="Gene3D" id="6.10.160.10">
    <property type="match status" value="1"/>
</dbReference>
<evidence type="ECO:0000256" key="1">
    <source>
        <dbReference type="ARBA" id="ARBA00007698"/>
    </source>
</evidence>
<dbReference type="GO" id="GO:0005840">
    <property type="term" value="C:ribosome"/>
    <property type="evidence" value="ECO:0007669"/>
    <property type="project" value="UniProtKB-KW"/>
</dbReference>
<dbReference type="SUPFAM" id="SSF74731">
    <property type="entry name" value="Ribosomal protein L20"/>
    <property type="match status" value="1"/>
</dbReference>
<reference evidence="10 11" key="1">
    <citation type="submission" date="2021-11" db="EMBL/GenBank/DDBJ databases">
        <title>Draft genome sequence of Actinomycetospora sp. SF1 isolated from the rhizosphere soil.</title>
        <authorList>
            <person name="Duangmal K."/>
            <person name="Chantavorakit T."/>
        </authorList>
    </citation>
    <scope>NUCLEOTIDE SEQUENCE [LARGE SCALE GENOMIC DNA]</scope>
    <source>
        <strain evidence="10 11">TBRC 5722</strain>
    </source>
</reference>
<dbReference type="Gene3D" id="1.10.1900.20">
    <property type="entry name" value="Ribosomal protein L20"/>
    <property type="match status" value="1"/>
</dbReference>
<evidence type="ECO:0000256" key="3">
    <source>
        <dbReference type="ARBA" id="ARBA00022884"/>
    </source>
</evidence>
<evidence type="ECO:0000256" key="8">
    <source>
        <dbReference type="HAMAP-Rule" id="MF_00382"/>
    </source>
</evidence>
<dbReference type="CDD" id="cd07026">
    <property type="entry name" value="Ribosomal_L20"/>
    <property type="match status" value="1"/>
</dbReference>
<comment type="function">
    <text evidence="6 8 9">Binds directly to 23S ribosomal RNA and is necessary for the in vitro assembly process of the 50S ribosomal subunit. It is not involved in the protein synthesizing functions of that subunit.</text>
</comment>
<evidence type="ECO:0000256" key="7">
    <source>
        <dbReference type="ARBA" id="ARBA00035172"/>
    </source>
</evidence>
<keyword evidence="5 8" id="KW-0687">Ribonucleoprotein</keyword>
<comment type="similarity">
    <text evidence="1 8 9">Belongs to the bacterial ribosomal protein bL20 family.</text>
</comment>
<dbReference type="Pfam" id="PF00453">
    <property type="entry name" value="Ribosomal_L20"/>
    <property type="match status" value="1"/>
</dbReference>